<dbReference type="SUPFAM" id="SSF143081">
    <property type="entry name" value="BB1717-like"/>
    <property type="match status" value="1"/>
</dbReference>
<comment type="caution">
    <text evidence="10">The sequence shown here is derived from an EMBL/GenBank/DDBJ whole genome shotgun (WGS) entry which is preliminary data.</text>
</comment>
<dbReference type="Proteomes" id="UP001209755">
    <property type="component" value="Unassembled WGS sequence"/>
</dbReference>
<dbReference type="PANTHER" id="PTHR13604:SF0">
    <property type="entry name" value="ABASIC SITE PROCESSING PROTEIN HMCES"/>
    <property type="match status" value="1"/>
</dbReference>
<sequence length="251" mass="27637">MCGRFALSEIPATIRRVFGYKDQPNFPPRYNIAPTQPIATVRLENGERRFVLVRWGLVPGWVKDPADFSLLINARSETAAEKPAFRAAMRHRRCLIPANGFYEWQRRDGRKQPYWVAPKDGGLVAFAGLWESWAGPDGGDVETGAILTTAANAPMAEIHNRMPAVIAPEHFEAWLNTVEVSAKEASEMLRPAPEDLFEAVPVSTRVNAVANDDAALVAEIAPEEMVPAPEKKSAPKKKATPPPDDGQMSLL</sequence>
<dbReference type="Pfam" id="PF02586">
    <property type="entry name" value="SRAP"/>
    <property type="match status" value="1"/>
</dbReference>
<dbReference type="PANTHER" id="PTHR13604">
    <property type="entry name" value="DC12-RELATED"/>
    <property type="match status" value="1"/>
</dbReference>
<gene>
    <name evidence="10" type="ORF">M2319_004363</name>
</gene>
<dbReference type="RefSeq" id="WP_264603573.1">
    <property type="nucleotide sequence ID" value="NZ_JAOQNS010000017.1"/>
</dbReference>
<evidence type="ECO:0000256" key="1">
    <source>
        <dbReference type="ARBA" id="ARBA00008136"/>
    </source>
</evidence>
<keyword evidence="5" id="KW-0190">Covalent protein-DNA linkage</keyword>
<keyword evidence="2 8" id="KW-0645">Protease</keyword>
<dbReference type="Gene3D" id="3.90.1680.10">
    <property type="entry name" value="SOS response associated peptidase-like"/>
    <property type="match status" value="1"/>
</dbReference>
<evidence type="ECO:0000256" key="8">
    <source>
        <dbReference type="RuleBase" id="RU364100"/>
    </source>
</evidence>
<evidence type="ECO:0000256" key="4">
    <source>
        <dbReference type="ARBA" id="ARBA00022801"/>
    </source>
</evidence>
<proteinExistence type="inferred from homology"/>
<feature type="region of interest" description="Disordered" evidence="9">
    <location>
        <begin position="221"/>
        <end position="251"/>
    </location>
</feature>
<evidence type="ECO:0000256" key="2">
    <source>
        <dbReference type="ARBA" id="ARBA00022670"/>
    </source>
</evidence>
<evidence type="ECO:0000256" key="5">
    <source>
        <dbReference type="ARBA" id="ARBA00023124"/>
    </source>
</evidence>
<protein>
    <recommendedName>
        <fullName evidence="8">Abasic site processing protein</fullName>
        <ecNumber evidence="8">3.4.-.-</ecNumber>
    </recommendedName>
</protein>
<dbReference type="EC" id="3.4.-.-" evidence="8"/>
<keyword evidence="11" id="KW-1185">Reference proteome</keyword>
<keyword evidence="3" id="KW-0227">DNA damage</keyword>
<keyword evidence="6" id="KW-0238">DNA-binding</keyword>
<evidence type="ECO:0000256" key="3">
    <source>
        <dbReference type="ARBA" id="ARBA00022763"/>
    </source>
</evidence>
<keyword evidence="4 8" id="KW-0378">Hydrolase</keyword>
<name>A0ABT3HHY2_9HYPH</name>
<keyword evidence="7" id="KW-0456">Lyase</keyword>
<evidence type="ECO:0000256" key="6">
    <source>
        <dbReference type="ARBA" id="ARBA00023125"/>
    </source>
</evidence>
<dbReference type="InterPro" id="IPR003738">
    <property type="entry name" value="SRAP"/>
</dbReference>
<evidence type="ECO:0000256" key="7">
    <source>
        <dbReference type="ARBA" id="ARBA00023239"/>
    </source>
</evidence>
<comment type="similarity">
    <text evidence="1 8">Belongs to the SOS response-associated peptidase family.</text>
</comment>
<evidence type="ECO:0000313" key="10">
    <source>
        <dbReference type="EMBL" id="MCW2309998.1"/>
    </source>
</evidence>
<dbReference type="EMBL" id="JAOQNS010000017">
    <property type="protein sequence ID" value="MCW2309998.1"/>
    <property type="molecule type" value="Genomic_DNA"/>
</dbReference>
<evidence type="ECO:0000313" key="11">
    <source>
        <dbReference type="Proteomes" id="UP001209755"/>
    </source>
</evidence>
<reference evidence="11" key="1">
    <citation type="submission" date="2023-07" db="EMBL/GenBank/DDBJ databases">
        <title>Genome sequencing of Purple Non-Sulfur Bacteria from various extreme environments.</title>
        <authorList>
            <person name="Mayer M."/>
        </authorList>
    </citation>
    <scope>NUCLEOTIDE SEQUENCE [LARGE SCALE GENOMIC DNA]</scope>
    <source>
        <strain evidence="11">DSM 17935</strain>
    </source>
</reference>
<accession>A0ABT3HHY2</accession>
<evidence type="ECO:0000256" key="9">
    <source>
        <dbReference type="SAM" id="MobiDB-lite"/>
    </source>
</evidence>
<dbReference type="InterPro" id="IPR036590">
    <property type="entry name" value="SRAP-like"/>
</dbReference>
<organism evidence="10 11">
    <name type="scientific">Rhodobium gokarnense</name>
    <dbReference type="NCBI Taxonomy" id="364296"/>
    <lineage>
        <taxon>Bacteria</taxon>
        <taxon>Pseudomonadati</taxon>
        <taxon>Pseudomonadota</taxon>
        <taxon>Alphaproteobacteria</taxon>
        <taxon>Hyphomicrobiales</taxon>
        <taxon>Rhodobiaceae</taxon>
        <taxon>Rhodobium</taxon>
    </lineage>
</organism>